<evidence type="ECO:0000313" key="9">
    <source>
        <dbReference type="EMBL" id="NHT78925.1"/>
    </source>
</evidence>
<dbReference type="EMBL" id="JAANCM010000023">
    <property type="protein sequence ID" value="NHT78925.1"/>
    <property type="molecule type" value="Genomic_DNA"/>
</dbReference>
<dbReference type="GO" id="GO:0005886">
    <property type="term" value="C:plasma membrane"/>
    <property type="evidence" value="ECO:0007669"/>
    <property type="project" value="UniProtKB-SubCell"/>
</dbReference>
<accession>A0AA43ZJ83</accession>
<keyword evidence="5 7" id="KW-0472">Membrane</keyword>
<gene>
    <name evidence="9" type="ORF">G8E10_24815</name>
</gene>
<dbReference type="SUPFAM" id="SSF52540">
    <property type="entry name" value="P-loop containing nucleoside triphosphate hydrolases"/>
    <property type="match status" value="1"/>
</dbReference>
<organism evidence="9 10">
    <name type="scientific">Ferranicluibacter rubi</name>
    <dbReference type="NCBI Taxonomy" id="2715133"/>
    <lineage>
        <taxon>Bacteria</taxon>
        <taxon>Pseudomonadati</taxon>
        <taxon>Pseudomonadota</taxon>
        <taxon>Alphaproteobacteria</taxon>
        <taxon>Hyphomicrobiales</taxon>
        <taxon>Rhizobiaceae</taxon>
        <taxon>Ferranicluibacter</taxon>
    </lineage>
</organism>
<dbReference type="PANTHER" id="PTHR37937">
    <property type="entry name" value="CONJUGATIVE TRANSFER: DNA TRANSPORT"/>
    <property type="match status" value="1"/>
</dbReference>
<protein>
    <submittedName>
        <fullName evidence="9">Type IV secretory system conjugative DNA transfer family protein</fullName>
    </submittedName>
</protein>
<evidence type="ECO:0000256" key="1">
    <source>
        <dbReference type="ARBA" id="ARBA00004651"/>
    </source>
</evidence>
<keyword evidence="10" id="KW-1185">Reference proteome</keyword>
<dbReference type="AlphaFoldDB" id="A0AA43ZJ83"/>
<evidence type="ECO:0000256" key="4">
    <source>
        <dbReference type="ARBA" id="ARBA00022989"/>
    </source>
</evidence>
<keyword evidence="4 7" id="KW-1133">Transmembrane helix</keyword>
<evidence type="ECO:0000256" key="7">
    <source>
        <dbReference type="SAM" id="Phobius"/>
    </source>
</evidence>
<dbReference type="Gene3D" id="3.40.50.300">
    <property type="entry name" value="P-loop containing nucleotide triphosphate hydrolases"/>
    <property type="match status" value="1"/>
</dbReference>
<feature type="domain" description="TraD/TraG TraM recognition site" evidence="8">
    <location>
        <begin position="565"/>
        <end position="645"/>
    </location>
</feature>
<sequence>MFAFLSRASGKVRDIANGYFARSASPLLRGDLVAYAEQEYPRAEYETAWKTIPADVKKGLVWDGRLLNGKDVAELAKGQLTDDHVWATVRKAGRRAAIIAVALPVFLLAVSSLSQFGFRAFGMTSGGQMTPYPSWADQAGLWLPVLSWYALAVIERVWSVAATVLSFGPPLLALFFVFWWFGFVRGMNRLWASMSGPLRVATRDAKLLWKTEMASRLNDYKAYRRQVLYATTALKHEPLVQLGTATGLLETRGDRRAPLRNQAMSLDGHSLRQHGIFVGPTGAQKTTLGILPVARAILHASWGVGHKIGAFVMDGKGGLWREMMEFVSHRNDVKIIGLGDGQYGVDLLAGMAPHEVGAVYQGVLGQVSGDSKADFWTRSSADLIVHAATVAQALAYDEETVAEWVDEFASHPYSLLGIMALATEQAVIEKAVEKLKENAPHLNGKLSEAEKVEYKAAYDSAAWFIGTFWADSNAKETRSGIIQTLTSVLGSLRGERELLRRFGAGTYADLIDVDYALKGGIVMVAMGPQNSIGSKLVTCWLKSRLYIMALRRYEVDPEQCKTSTCLMIADEFQSLVTQGHDSDSDFWNRARSSGLLLWAATQSWAAIEQIIGETATKNLMDCMRSKVFFASEEVSTMQYCQTIAGNTWQGLSADNIYPTYAARKLAMGDEGDDTISLGWLGGIVPTWFTAPTEQAEPYSIAHLLKFMKGGGEGTGLQLSLRNEDRNRAALVEGVTKQPSLDLADLRMGSGLAFAVVMRAGVARMDVIDLINEDYAEAA</sequence>
<feature type="transmembrane region" description="Helical" evidence="7">
    <location>
        <begin position="138"/>
        <end position="154"/>
    </location>
</feature>
<keyword evidence="6" id="KW-0175">Coiled coil</keyword>
<dbReference type="PANTHER" id="PTHR37937:SF1">
    <property type="entry name" value="CONJUGATIVE TRANSFER: DNA TRANSPORT"/>
    <property type="match status" value="1"/>
</dbReference>
<evidence type="ECO:0000259" key="8">
    <source>
        <dbReference type="Pfam" id="PF12696"/>
    </source>
</evidence>
<dbReference type="Pfam" id="PF12696">
    <property type="entry name" value="TraG-D_C"/>
    <property type="match status" value="1"/>
</dbReference>
<dbReference type="Proteomes" id="UP001155840">
    <property type="component" value="Unassembled WGS sequence"/>
</dbReference>
<dbReference type="InterPro" id="IPR051539">
    <property type="entry name" value="T4SS-coupling_protein"/>
</dbReference>
<keyword evidence="2" id="KW-1003">Cell membrane</keyword>
<feature type="coiled-coil region" evidence="6">
    <location>
        <begin position="418"/>
        <end position="452"/>
    </location>
</feature>
<comment type="caution">
    <text evidence="9">The sequence shown here is derived from an EMBL/GenBank/DDBJ whole genome shotgun (WGS) entry which is preliminary data.</text>
</comment>
<evidence type="ECO:0000313" key="10">
    <source>
        <dbReference type="Proteomes" id="UP001155840"/>
    </source>
</evidence>
<evidence type="ECO:0000256" key="6">
    <source>
        <dbReference type="SAM" id="Coils"/>
    </source>
</evidence>
<feature type="transmembrane region" description="Helical" evidence="7">
    <location>
        <begin position="96"/>
        <end position="118"/>
    </location>
</feature>
<dbReference type="RefSeq" id="WP_167131061.1">
    <property type="nucleotide sequence ID" value="NZ_JAANCM010000023.1"/>
</dbReference>
<comment type="subcellular location">
    <subcellularLocation>
        <location evidence="1">Cell membrane</location>
        <topology evidence="1">Multi-pass membrane protein</topology>
    </subcellularLocation>
</comment>
<evidence type="ECO:0000256" key="2">
    <source>
        <dbReference type="ARBA" id="ARBA00022475"/>
    </source>
</evidence>
<dbReference type="InterPro" id="IPR032689">
    <property type="entry name" value="TraG-D_C"/>
</dbReference>
<evidence type="ECO:0000256" key="5">
    <source>
        <dbReference type="ARBA" id="ARBA00023136"/>
    </source>
</evidence>
<name>A0AA43ZJ83_9HYPH</name>
<reference evidence="9" key="1">
    <citation type="submission" date="2020-03" db="EMBL/GenBank/DDBJ databases">
        <title>Ferranicluibacter endophyticum gen. nov., sp. nov., a new genus isolated from Rubus ulmifolius Schott. stem.</title>
        <authorList>
            <person name="Roca-Couso R."/>
            <person name="Flores-Felix J.D."/>
            <person name="Igual J.M."/>
            <person name="Rivas R."/>
        </authorList>
    </citation>
    <scope>NUCLEOTIDE SEQUENCE</scope>
    <source>
        <strain evidence="9">CRRU44</strain>
    </source>
</reference>
<dbReference type="InterPro" id="IPR027417">
    <property type="entry name" value="P-loop_NTPase"/>
</dbReference>
<feature type="transmembrane region" description="Helical" evidence="7">
    <location>
        <begin position="161"/>
        <end position="181"/>
    </location>
</feature>
<keyword evidence="3 7" id="KW-0812">Transmembrane</keyword>
<dbReference type="CDD" id="cd01127">
    <property type="entry name" value="TrwB_TraG_TraD_VirD4"/>
    <property type="match status" value="1"/>
</dbReference>
<proteinExistence type="predicted"/>
<evidence type="ECO:0000256" key="3">
    <source>
        <dbReference type="ARBA" id="ARBA00022692"/>
    </source>
</evidence>